<protein>
    <submittedName>
        <fullName evidence="5">Winged helix-turn-helix transcriptional regulator</fullName>
    </submittedName>
</protein>
<feature type="domain" description="HTH hxlR-type" evidence="4">
    <location>
        <begin position="14"/>
        <end position="111"/>
    </location>
</feature>
<evidence type="ECO:0000313" key="6">
    <source>
        <dbReference type="Proteomes" id="UP001323798"/>
    </source>
</evidence>
<dbReference type="RefSeq" id="WP_320941234.1">
    <property type="nucleotide sequence ID" value="NZ_BAABEU010000006.1"/>
</dbReference>
<name>A0ABZ0SJ60_9MICO</name>
<dbReference type="InterPro" id="IPR036390">
    <property type="entry name" value="WH_DNA-bd_sf"/>
</dbReference>
<gene>
    <name evidence="5" type="ORF">SM116_12095</name>
</gene>
<dbReference type="Gene3D" id="1.10.10.10">
    <property type="entry name" value="Winged helix-like DNA-binding domain superfamily/Winged helix DNA-binding domain"/>
    <property type="match status" value="1"/>
</dbReference>
<organism evidence="5 6">
    <name type="scientific">Microbacterium rhizosphaerae</name>
    <dbReference type="NCBI Taxonomy" id="1678237"/>
    <lineage>
        <taxon>Bacteria</taxon>
        <taxon>Bacillati</taxon>
        <taxon>Actinomycetota</taxon>
        <taxon>Actinomycetes</taxon>
        <taxon>Micrococcales</taxon>
        <taxon>Microbacteriaceae</taxon>
        <taxon>Microbacterium</taxon>
    </lineage>
</organism>
<evidence type="ECO:0000256" key="1">
    <source>
        <dbReference type="ARBA" id="ARBA00023015"/>
    </source>
</evidence>
<dbReference type="PROSITE" id="PS51118">
    <property type="entry name" value="HTH_HXLR"/>
    <property type="match status" value="1"/>
</dbReference>
<proteinExistence type="predicted"/>
<dbReference type="SMART" id="SM00418">
    <property type="entry name" value="HTH_ARSR"/>
    <property type="match status" value="1"/>
</dbReference>
<keyword evidence="6" id="KW-1185">Reference proteome</keyword>
<dbReference type="Pfam" id="PF01638">
    <property type="entry name" value="HxlR"/>
    <property type="match status" value="1"/>
</dbReference>
<evidence type="ECO:0000256" key="2">
    <source>
        <dbReference type="ARBA" id="ARBA00023125"/>
    </source>
</evidence>
<evidence type="ECO:0000259" key="4">
    <source>
        <dbReference type="PROSITE" id="PS51118"/>
    </source>
</evidence>
<reference evidence="5 6" key="1">
    <citation type="submission" date="2023-11" db="EMBL/GenBank/DDBJ databases">
        <title>Genome sequence of Microbacterium rhizosphaerae KACC 19337.</title>
        <authorList>
            <person name="Choi H."/>
            <person name="Kim S."/>
            <person name="Kim Y."/>
            <person name="Kwon S.-W."/>
            <person name="Heo J."/>
        </authorList>
    </citation>
    <scope>NUCLEOTIDE SEQUENCE [LARGE SCALE GENOMIC DNA]</scope>
    <source>
        <strain evidence="5 6">KACC 19337</strain>
    </source>
</reference>
<accession>A0ABZ0SJ60</accession>
<dbReference type="EMBL" id="CP139368">
    <property type="protein sequence ID" value="WPR88515.1"/>
    <property type="molecule type" value="Genomic_DNA"/>
</dbReference>
<sequence length="221" mass="24818">MGTTRNVRTYDHFCLVARSLEELGDRWSLLVIRDLLSGPRRFTDLMGRLGGITPKTLSQRLKELEQTGVVAVDREPGRREVRYALTDVGRELAPVIDALGDWGRRHAWRRPRPGEPVHPEHLLRAAVQAIESESTDRDPANWQLILDGDDYHVKSDEGHWTYSAGCDDHPAEVRVVASGEEFSRFILNGADDALVIQGTQTAIDRFRRLIATIASIVDTAD</sequence>
<dbReference type="InterPro" id="IPR001845">
    <property type="entry name" value="HTH_ArsR_DNA-bd_dom"/>
</dbReference>
<dbReference type="SUPFAM" id="SSF46785">
    <property type="entry name" value="Winged helix' DNA-binding domain"/>
    <property type="match status" value="1"/>
</dbReference>
<dbReference type="PANTHER" id="PTHR33204">
    <property type="entry name" value="TRANSCRIPTIONAL REGULATOR, MARR FAMILY"/>
    <property type="match status" value="1"/>
</dbReference>
<dbReference type="PANTHER" id="PTHR33204:SF18">
    <property type="entry name" value="TRANSCRIPTIONAL REGULATORY PROTEIN"/>
    <property type="match status" value="1"/>
</dbReference>
<dbReference type="CDD" id="cd00090">
    <property type="entry name" value="HTH_ARSR"/>
    <property type="match status" value="1"/>
</dbReference>
<keyword evidence="2" id="KW-0238">DNA-binding</keyword>
<dbReference type="InterPro" id="IPR002577">
    <property type="entry name" value="HTH_HxlR"/>
</dbReference>
<evidence type="ECO:0000313" key="5">
    <source>
        <dbReference type="EMBL" id="WPR88515.1"/>
    </source>
</evidence>
<dbReference type="InterPro" id="IPR036388">
    <property type="entry name" value="WH-like_DNA-bd_sf"/>
</dbReference>
<dbReference type="InterPro" id="IPR011991">
    <property type="entry name" value="ArsR-like_HTH"/>
</dbReference>
<dbReference type="Proteomes" id="UP001323798">
    <property type="component" value="Chromosome"/>
</dbReference>
<keyword evidence="1" id="KW-0805">Transcription regulation</keyword>
<evidence type="ECO:0000256" key="3">
    <source>
        <dbReference type="ARBA" id="ARBA00023163"/>
    </source>
</evidence>
<keyword evidence="3" id="KW-0804">Transcription</keyword>